<evidence type="ECO:0000259" key="2">
    <source>
        <dbReference type="Pfam" id="PF02541"/>
    </source>
</evidence>
<accession>A0A5C4JLM0</accession>
<feature type="compositionally biased region" description="Basic residues" evidence="1">
    <location>
        <begin position="115"/>
        <end position="127"/>
    </location>
</feature>
<dbReference type="PANTHER" id="PTHR30005:SF0">
    <property type="entry name" value="RETROGRADE REGULATION PROTEIN 2"/>
    <property type="match status" value="1"/>
</dbReference>
<dbReference type="RefSeq" id="WP_138749801.1">
    <property type="nucleotide sequence ID" value="NZ_VCLB01000010.1"/>
</dbReference>
<protein>
    <submittedName>
        <fullName evidence="3">Ppx/GppA family phosphatase</fullName>
    </submittedName>
</protein>
<dbReference type="Pfam" id="PF02541">
    <property type="entry name" value="Ppx-GppA"/>
    <property type="match status" value="1"/>
</dbReference>
<gene>
    <name evidence="3" type="ORF">FF124_17640</name>
</gene>
<dbReference type="SUPFAM" id="SSF53067">
    <property type="entry name" value="Actin-like ATPase domain"/>
    <property type="match status" value="2"/>
</dbReference>
<dbReference type="InterPro" id="IPR043129">
    <property type="entry name" value="ATPase_NBD"/>
</dbReference>
<sequence>MEDPQNSDRLSDGGARLTKGGEGKRARRRRSRKGSSNAAAGVPALKSGAKAPTEPAQPQAEAAPRKRKRRRGKRRGGGDDVSVAGDARQSAETAAPDSRRKGDAADASQKAAGAGHKKRRRRRKAHTRGPLGSDGCKHQHAATQPAEAPEGGTQQAVAASQGTVGKPAAHNGSAAQPASQHNARPAERGTRSGSGQHHAGNTLYAALDLGTNNCRLLIAQPTRHHQFRVVDGFSRIVRLGEGLAATGSLSPEAMDRAVEALSLCAAKLKGRSVRRMRLIATEACRAADNGDAFLKRVRHETGLELEIINRETEARLAVSSCASLIGRETRSAVLFDIGGGSSEIAVIRLGENRSQRIANHISHWTSLPVGVVTLSERYGGHNVTPAIFEDMVAEVTALLGDFHCPEVEGGADDDGFHLIGTSGTVTTLAGVHLDLPRYDRRKVDGIWLSNDEVSAMQDKLLSWDFAGRAANPCIGPDRADLVLAGCAILEAIRRRWPAQRMRVADRGLREGILTDMMMRDGVWRSKRRRGGFNRPPRHDNRD</sequence>
<feature type="domain" description="Ppx/GppA phosphatase N-terminal" evidence="2">
    <location>
        <begin position="218"/>
        <end position="518"/>
    </location>
</feature>
<feature type="compositionally biased region" description="Low complexity" evidence="1">
    <location>
        <begin position="105"/>
        <end position="114"/>
    </location>
</feature>
<dbReference type="Gene3D" id="3.30.420.40">
    <property type="match status" value="1"/>
</dbReference>
<feature type="compositionally biased region" description="Polar residues" evidence="1">
    <location>
        <begin position="173"/>
        <end position="182"/>
    </location>
</feature>
<dbReference type="AlphaFoldDB" id="A0A5C4JLM0"/>
<dbReference type="EMBL" id="VCLB01000010">
    <property type="protein sequence ID" value="TNB46353.1"/>
    <property type="molecule type" value="Genomic_DNA"/>
</dbReference>
<dbReference type="CDD" id="cd24054">
    <property type="entry name" value="ASKHA_NBD_AaPPX-GppA_MtPPX2-like"/>
    <property type="match status" value="1"/>
</dbReference>
<dbReference type="Gene3D" id="3.30.420.150">
    <property type="entry name" value="Exopolyphosphatase. Domain 2"/>
    <property type="match status" value="1"/>
</dbReference>
<dbReference type="Proteomes" id="UP000307874">
    <property type="component" value="Unassembled WGS sequence"/>
</dbReference>
<name>A0A5C4JLM0_9HYPH</name>
<keyword evidence="4" id="KW-1185">Reference proteome</keyword>
<evidence type="ECO:0000256" key="1">
    <source>
        <dbReference type="SAM" id="MobiDB-lite"/>
    </source>
</evidence>
<reference evidence="3 4" key="1">
    <citation type="submission" date="2019-05" db="EMBL/GenBank/DDBJ databases">
        <authorList>
            <person name="Lee S.D."/>
        </authorList>
    </citation>
    <scope>NUCLEOTIDE SEQUENCE [LARGE SCALE GENOMIC DNA]</scope>
    <source>
        <strain evidence="3 4">GH2-6</strain>
    </source>
</reference>
<feature type="compositionally biased region" description="Polar residues" evidence="1">
    <location>
        <begin position="152"/>
        <end position="163"/>
    </location>
</feature>
<organism evidence="3 4">
    <name type="scientific">Martelella lutilitoris</name>
    <dbReference type="NCBI Taxonomy" id="2583532"/>
    <lineage>
        <taxon>Bacteria</taxon>
        <taxon>Pseudomonadati</taxon>
        <taxon>Pseudomonadota</taxon>
        <taxon>Alphaproteobacteria</taxon>
        <taxon>Hyphomicrobiales</taxon>
        <taxon>Aurantimonadaceae</taxon>
        <taxon>Martelella</taxon>
    </lineage>
</organism>
<dbReference type="InterPro" id="IPR050273">
    <property type="entry name" value="GppA/Ppx_hydrolase"/>
</dbReference>
<reference evidence="3 4" key="2">
    <citation type="submission" date="2019-06" db="EMBL/GenBank/DDBJ databases">
        <title>Martelella lutilitoris sp. nov., isolated from a tidal mudflat.</title>
        <authorList>
            <person name="Kim Y.-J."/>
        </authorList>
    </citation>
    <scope>NUCLEOTIDE SEQUENCE [LARGE SCALE GENOMIC DNA]</scope>
    <source>
        <strain evidence="3 4">GH2-6</strain>
    </source>
</reference>
<dbReference type="PANTHER" id="PTHR30005">
    <property type="entry name" value="EXOPOLYPHOSPHATASE"/>
    <property type="match status" value="1"/>
</dbReference>
<evidence type="ECO:0000313" key="3">
    <source>
        <dbReference type="EMBL" id="TNB46353.1"/>
    </source>
</evidence>
<evidence type="ECO:0000313" key="4">
    <source>
        <dbReference type="Proteomes" id="UP000307874"/>
    </source>
</evidence>
<dbReference type="OrthoDB" id="9793035at2"/>
<comment type="caution">
    <text evidence="3">The sequence shown here is derived from an EMBL/GenBank/DDBJ whole genome shotgun (WGS) entry which is preliminary data.</text>
</comment>
<feature type="region of interest" description="Disordered" evidence="1">
    <location>
        <begin position="1"/>
        <end position="199"/>
    </location>
</feature>
<proteinExistence type="predicted"/>
<dbReference type="GO" id="GO:0016462">
    <property type="term" value="F:pyrophosphatase activity"/>
    <property type="evidence" value="ECO:0007669"/>
    <property type="project" value="TreeGrafter"/>
</dbReference>
<feature type="compositionally biased region" description="Low complexity" evidence="1">
    <location>
        <begin position="49"/>
        <end position="62"/>
    </location>
</feature>
<feature type="compositionally biased region" description="Basic residues" evidence="1">
    <location>
        <begin position="65"/>
        <end position="75"/>
    </location>
</feature>
<dbReference type="InterPro" id="IPR003695">
    <property type="entry name" value="Ppx_GppA_N"/>
</dbReference>